<dbReference type="Proteomes" id="UP000053144">
    <property type="component" value="Chromosome 3"/>
</dbReference>
<accession>A0A0L9U449</accession>
<dbReference type="InterPro" id="IPR000949">
    <property type="entry name" value="ELM2_dom"/>
</dbReference>
<dbReference type="PANTHER" id="PTHR46872">
    <property type="entry name" value="DNA BINDING PROTEIN"/>
    <property type="match status" value="1"/>
</dbReference>
<dbReference type="SMART" id="SM01189">
    <property type="entry name" value="ELM2"/>
    <property type="match status" value="1"/>
</dbReference>
<dbReference type="STRING" id="3914.A0A0L9U449"/>
<feature type="compositionally biased region" description="Polar residues" evidence="2">
    <location>
        <begin position="23"/>
        <end position="32"/>
    </location>
</feature>
<feature type="domain" description="ELM2" evidence="3">
    <location>
        <begin position="42"/>
        <end position="96"/>
    </location>
</feature>
<name>A0A0L9U449_PHAAN</name>
<dbReference type="AlphaFoldDB" id="A0A0L9U449"/>
<keyword evidence="1" id="KW-0539">Nucleus</keyword>
<evidence type="ECO:0000259" key="3">
    <source>
        <dbReference type="SMART" id="SM01189"/>
    </source>
</evidence>
<organism evidence="4 5">
    <name type="scientific">Phaseolus angularis</name>
    <name type="common">Azuki bean</name>
    <name type="synonym">Vigna angularis</name>
    <dbReference type="NCBI Taxonomy" id="3914"/>
    <lineage>
        <taxon>Eukaryota</taxon>
        <taxon>Viridiplantae</taxon>
        <taxon>Streptophyta</taxon>
        <taxon>Embryophyta</taxon>
        <taxon>Tracheophyta</taxon>
        <taxon>Spermatophyta</taxon>
        <taxon>Magnoliopsida</taxon>
        <taxon>eudicotyledons</taxon>
        <taxon>Gunneridae</taxon>
        <taxon>Pentapetalae</taxon>
        <taxon>rosids</taxon>
        <taxon>fabids</taxon>
        <taxon>Fabales</taxon>
        <taxon>Fabaceae</taxon>
        <taxon>Papilionoideae</taxon>
        <taxon>50 kb inversion clade</taxon>
        <taxon>NPAAA clade</taxon>
        <taxon>indigoferoid/millettioid clade</taxon>
        <taxon>Phaseoleae</taxon>
        <taxon>Vigna</taxon>
    </lineage>
</organism>
<evidence type="ECO:0000256" key="2">
    <source>
        <dbReference type="SAM" id="MobiDB-lite"/>
    </source>
</evidence>
<sequence length="209" mass="24325">MEIFDDSNQTSHSSNLESEDMELNQTQNNSLPEDNEIPRAIIPIGPRFQAEVPKWEDSTNEKCHNNDDDLKWLGIQVWPMSNISENSTKGIGEGRPDSCYCKNLGSIECVKLHIREAKELLKLEIGATIFSSWKFDEMREEVSKSWILEEDKEFESLLELNTSSTVKNLWKPYCFSMETRSLQEVHHVNDKIRTSMKRSYNQVKLYFVL</sequence>
<feature type="compositionally biased region" description="Polar residues" evidence="2">
    <location>
        <begin position="1"/>
        <end position="16"/>
    </location>
</feature>
<evidence type="ECO:0000313" key="5">
    <source>
        <dbReference type="Proteomes" id="UP000053144"/>
    </source>
</evidence>
<reference evidence="5" key="1">
    <citation type="journal article" date="2015" name="Proc. Natl. Acad. Sci. U.S.A.">
        <title>Genome sequencing of adzuki bean (Vigna angularis) provides insight into high starch and low fat accumulation and domestication.</title>
        <authorList>
            <person name="Yang K."/>
            <person name="Tian Z."/>
            <person name="Chen C."/>
            <person name="Luo L."/>
            <person name="Zhao B."/>
            <person name="Wang Z."/>
            <person name="Yu L."/>
            <person name="Li Y."/>
            <person name="Sun Y."/>
            <person name="Li W."/>
            <person name="Chen Y."/>
            <person name="Li Y."/>
            <person name="Zhang Y."/>
            <person name="Ai D."/>
            <person name="Zhao J."/>
            <person name="Shang C."/>
            <person name="Ma Y."/>
            <person name="Wu B."/>
            <person name="Wang M."/>
            <person name="Gao L."/>
            <person name="Sun D."/>
            <person name="Zhang P."/>
            <person name="Guo F."/>
            <person name="Wang W."/>
            <person name="Li Y."/>
            <person name="Wang J."/>
            <person name="Varshney R.K."/>
            <person name="Wang J."/>
            <person name="Ling H.Q."/>
            <person name="Wan P."/>
        </authorList>
    </citation>
    <scope>NUCLEOTIDE SEQUENCE</scope>
    <source>
        <strain evidence="5">cv. Jingnong 6</strain>
    </source>
</reference>
<feature type="region of interest" description="Disordered" evidence="2">
    <location>
        <begin position="1"/>
        <end position="36"/>
    </location>
</feature>
<proteinExistence type="predicted"/>
<dbReference type="Pfam" id="PF01448">
    <property type="entry name" value="ELM2"/>
    <property type="match status" value="1"/>
</dbReference>
<evidence type="ECO:0000256" key="1">
    <source>
        <dbReference type="ARBA" id="ARBA00023242"/>
    </source>
</evidence>
<dbReference type="EMBL" id="CM003373">
    <property type="protein sequence ID" value="KOM37603.1"/>
    <property type="molecule type" value="Genomic_DNA"/>
</dbReference>
<evidence type="ECO:0000313" key="4">
    <source>
        <dbReference type="EMBL" id="KOM37603.1"/>
    </source>
</evidence>
<protein>
    <recommendedName>
        <fullName evidence="3">ELM2 domain-containing protein</fullName>
    </recommendedName>
</protein>
<dbReference type="Gramene" id="KOM37603">
    <property type="protein sequence ID" value="KOM37603"/>
    <property type="gene ID" value="LR48_Vigan03g098500"/>
</dbReference>
<gene>
    <name evidence="4" type="ORF">LR48_Vigan03g098500</name>
</gene>
<dbReference type="PANTHER" id="PTHR46872:SF10">
    <property type="entry name" value="MYB-LIKE DOMAIN-CONTAINING PROTEIN"/>
    <property type="match status" value="1"/>
</dbReference>